<dbReference type="SUPFAM" id="SSF48208">
    <property type="entry name" value="Six-hairpin glycosidases"/>
    <property type="match status" value="1"/>
</dbReference>
<proteinExistence type="predicted"/>
<protein>
    <submittedName>
        <fullName evidence="1">Kojibiose phosphorylase</fullName>
        <ecNumber evidence="1">2.4.1.230</ecNumber>
    </submittedName>
</protein>
<sequence length="68" mass="7122">MIAETAGGTNPYFATGAGGMLQVLLNGFGGLDVTPEGMVQLKTSLPKSWKSLTLKGVGPEHKTYVVKK</sequence>
<organism evidence="1">
    <name type="scientific">uncultured Cytophagales bacterium</name>
    <dbReference type="NCBI Taxonomy" id="158755"/>
    <lineage>
        <taxon>Bacteria</taxon>
        <taxon>Pseudomonadati</taxon>
        <taxon>Bacteroidota</taxon>
        <taxon>Sphingobacteriia</taxon>
        <taxon>Sphingobacteriales</taxon>
        <taxon>environmental samples</taxon>
    </lineage>
</organism>
<accession>A0A6J4K8Y9</accession>
<name>A0A6J4K8Y9_9SPHI</name>
<dbReference type="GO" id="GO:0005975">
    <property type="term" value="P:carbohydrate metabolic process"/>
    <property type="evidence" value="ECO:0007669"/>
    <property type="project" value="InterPro"/>
</dbReference>
<gene>
    <name evidence="1" type="ORF">AVDCRST_MAG56-5363</name>
</gene>
<dbReference type="GO" id="GO:0033831">
    <property type="term" value="F:kojibiose phosphorylase activity"/>
    <property type="evidence" value="ECO:0007669"/>
    <property type="project" value="UniProtKB-EC"/>
</dbReference>
<dbReference type="EC" id="2.4.1.230" evidence="1"/>
<keyword evidence="1" id="KW-0328">Glycosyltransferase</keyword>
<keyword evidence="1" id="KW-0808">Transferase</keyword>
<evidence type="ECO:0000313" key="1">
    <source>
        <dbReference type="EMBL" id="CAA9299182.1"/>
    </source>
</evidence>
<dbReference type="AlphaFoldDB" id="A0A6J4K8Y9"/>
<reference evidence="1" key="1">
    <citation type="submission" date="2020-02" db="EMBL/GenBank/DDBJ databases">
        <authorList>
            <person name="Meier V. D."/>
        </authorList>
    </citation>
    <scope>NUCLEOTIDE SEQUENCE</scope>
    <source>
        <strain evidence="1">AVDCRST_MAG56</strain>
    </source>
</reference>
<dbReference type="EMBL" id="CADCTQ010000438">
    <property type="protein sequence ID" value="CAA9299182.1"/>
    <property type="molecule type" value="Genomic_DNA"/>
</dbReference>
<dbReference type="InterPro" id="IPR008928">
    <property type="entry name" value="6-hairpin_glycosidase_sf"/>
</dbReference>